<protein>
    <submittedName>
        <fullName evidence="1">Phage protein</fullName>
    </submittedName>
</protein>
<dbReference type="AlphaFoldDB" id="A0A0V8CYW8"/>
<organism evidence="1 2">
    <name type="scientific">Lactococcus lactis subsp. lactis</name>
    <name type="common">Streptococcus lactis</name>
    <dbReference type="NCBI Taxonomy" id="1360"/>
    <lineage>
        <taxon>Bacteria</taxon>
        <taxon>Bacillati</taxon>
        <taxon>Bacillota</taxon>
        <taxon>Bacilli</taxon>
        <taxon>Lactobacillales</taxon>
        <taxon>Streptococcaceae</taxon>
        <taxon>Lactococcus</taxon>
    </lineage>
</organism>
<reference evidence="2" key="1">
    <citation type="submission" date="2015-10" db="EMBL/GenBank/DDBJ databases">
        <title>Draft Genome Sequences of 11 Lactococcus lactis subspecies cremoris strains.</title>
        <authorList>
            <person name="Wels M."/>
            <person name="Backus L."/>
            <person name="Boekhorst J."/>
            <person name="Dijkstra A."/>
            <person name="Beerthuizen M."/>
            <person name="Kelly W."/>
            <person name="Siezen R."/>
            <person name="Bachmann H."/>
            <person name="Van Hijum S."/>
        </authorList>
    </citation>
    <scope>NUCLEOTIDE SEQUENCE [LARGE SCALE GENOMIC DNA]</scope>
    <source>
        <strain evidence="2">KF282</strain>
    </source>
</reference>
<evidence type="ECO:0000313" key="2">
    <source>
        <dbReference type="Proteomes" id="UP000053058"/>
    </source>
</evidence>
<dbReference type="Proteomes" id="UP000053058">
    <property type="component" value="Unassembled WGS sequence"/>
</dbReference>
<proteinExistence type="predicted"/>
<gene>
    <name evidence="1" type="ORF">KF282_1097</name>
</gene>
<dbReference type="PATRIC" id="fig|1360.105.peg.2336"/>
<comment type="caution">
    <text evidence="1">The sequence shown here is derived from an EMBL/GenBank/DDBJ whole genome shotgun (WGS) entry which is preliminary data.</text>
</comment>
<evidence type="ECO:0000313" key="1">
    <source>
        <dbReference type="EMBL" id="KSU06506.1"/>
    </source>
</evidence>
<dbReference type="RefSeq" id="WP_058219446.1">
    <property type="nucleotide sequence ID" value="NZ_LKLN01000030.1"/>
</dbReference>
<dbReference type="EMBL" id="LKLN01000030">
    <property type="protein sequence ID" value="KSU06506.1"/>
    <property type="molecule type" value="Genomic_DNA"/>
</dbReference>
<accession>A0A0V8CYW8</accession>
<name>A0A0V8CYW8_LACLL</name>
<sequence>MSVKFKGNFNRVDRAIKKALNPTSVEFAKKANKYVKKDTGATESSVWGASNFDKGQVIWDTDYAAYAYYIGTPSREHNPDAEQRWGEVAKSRDMEDIRRVAQNAIKENL</sequence>